<evidence type="ECO:0000256" key="1">
    <source>
        <dbReference type="SAM" id="MobiDB-lite"/>
    </source>
</evidence>
<dbReference type="EMBL" id="GBYB01006723">
    <property type="protein sequence ID" value="JAG76490.1"/>
    <property type="molecule type" value="Transcribed_RNA"/>
</dbReference>
<protein>
    <submittedName>
        <fullName evidence="2">Lrrc40 protein</fullName>
    </submittedName>
</protein>
<feature type="compositionally biased region" description="Polar residues" evidence="1">
    <location>
        <begin position="11"/>
        <end position="21"/>
    </location>
</feature>
<name>A0A0C9PYY9_9HYME</name>
<dbReference type="AlphaFoldDB" id="A0A0C9PYY9"/>
<evidence type="ECO:0000313" key="2">
    <source>
        <dbReference type="EMBL" id="JAG76490.1"/>
    </source>
</evidence>
<sequence>MQSEIKKPSRSLVSAGSSELHSSGHRGPLGSTPIGSSRISPKRKHREIENSSVPHENGIFNGISLRKASKPSAVQSPPSKRLKREHKNLQNSPDNSMAVKPRRTVKQLKYERMKSRIVPSDIHNAEKKN</sequence>
<proteinExistence type="predicted"/>
<gene>
    <name evidence="2" type="primary">lrrc40</name>
    <name evidence="2" type="ORF">g.7839</name>
</gene>
<organism evidence="2">
    <name type="scientific">Fopius arisanus</name>
    <dbReference type="NCBI Taxonomy" id="64838"/>
    <lineage>
        <taxon>Eukaryota</taxon>
        <taxon>Metazoa</taxon>
        <taxon>Ecdysozoa</taxon>
        <taxon>Arthropoda</taxon>
        <taxon>Hexapoda</taxon>
        <taxon>Insecta</taxon>
        <taxon>Pterygota</taxon>
        <taxon>Neoptera</taxon>
        <taxon>Endopterygota</taxon>
        <taxon>Hymenoptera</taxon>
        <taxon>Apocrita</taxon>
        <taxon>Ichneumonoidea</taxon>
        <taxon>Braconidae</taxon>
        <taxon>Opiinae</taxon>
        <taxon>Fopius</taxon>
    </lineage>
</organism>
<reference evidence="2" key="1">
    <citation type="submission" date="2015-01" db="EMBL/GenBank/DDBJ databases">
        <title>Transcriptome Assembly of Fopius arisanus.</title>
        <authorList>
            <person name="Geib S."/>
        </authorList>
    </citation>
    <scope>NUCLEOTIDE SEQUENCE</scope>
</reference>
<feature type="region of interest" description="Disordered" evidence="1">
    <location>
        <begin position="1"/>
        <end position="106"/>
    </location>
</feature>
<accession>A0A0C9PYY9</accession>